<dbReference type="Proteomes" id="UP001630127">
    <property type="component" value="Unassembled WGS sequence"/>
</dbReference>
<dbReference type="EMBL" id="JBJUIK010000004">
    <property type="protein sequence ID" value="KAL3529781.1"/>
    <property type="molecule type" value="Genomic_DNA"/>
</dbReference>
<gene>
    <name evidence="1" type="ORF">ACH5RR_009103</name>
</gene>
<accession>A0ABD3AFP7</accession>
<feature type="non-terminal residue" evidence="1">
    <location>
        <position position="1"/>
    </location>
</feature>
<proteinExistence type="predicted"/>
<evidence type="ECO:0000313" key="1">
    <source>
        <dbReference type="EMBL" id="KAL3529781.1"/>
    </source>
</evidence>
<comment type="caution">
    <text evidence="1">The sequence shown here is derived from an EMBL/GenBank/DDBJ whole genome shotgun (WGS) entry which is preliminary data.</text>
</comment>
<organism evidence="1 2">
    <name type="scientific">Cinchona calisaya</name>
    <dbReference type="NCBI Taxonomy" id="153742"/>
    <lineage>
        <taxon>Eukaryota</taxon>
        <taxon>Viridiplantae</taxon>
        <taxon>Streptophyta</taxon>
        <taxon>Embryophyta</taxon>
        <taxon>Tracheophyta</taxon>
        <taxon>Spermatophyta</taxon>
        <taxon>Magnoliopsida</taxon>
        <taxon>eudicotyledons</taxon>
        <taxon>Gunneridae</taxon>
        <taxon>Pentapetalae</taxon>
        <taxon>asterids</taxon>
        <taxon>lamiids</taxon>
        <taxon>Gentianales</taxon>
        <taxon>Rubiaceae</taxon>
        <taxon>Cinchonoideae</taxon>
        <taxon>Cinchoneae</taxon>
        <taxon>Cinchona</taxon>
    </lineage>
</organism>
<reference evidence="1 2" key="1">
    <citation type="submission" date="2024-11" db="EMBL/GenBank/DDBJ databases">
        <title>A near-complete genome assembly of Cinchona calisaya.</title>
        <authorList>
            <person name="Lian D.C."/>
            <person name="Zhao X.W."/>
            <person name="Wei L."/>
        </authorList>
    </citation>
    <scope>NUCLEOTIDE SEQUENCE [LARGE SCALE GENOMIC DNA]</scope>
    <source>
        <tissue evidence="1">Nenye</tissue>
    </source>
</reference>
<name>A0ABD3AFP7_9GENT</name>
<keyword evidence="2" id="KW-1185">Reference proteome</keyword>
<sequence length="102" mass="11742">DLNSQLQDSCKQLKEFETWKAILLKEKARIQAEKLQVEDRCGALVSGIAALEESLEQGKKDEQRIRTKLCEAEQEKIRALEDLNKQFQPNFASLDSFMQTDL</sequence>
<protein>
    <submittedName>
        <fullName evidence="1">Uncharacterized protein</fullName>
    </submittedName>
</protein>
<dbReference type="AlphaFoldDB" id="A0ABD3AFP7"/>
<evidence type="ECO:0000313" key="2">
    <source>
        <dbReference type="Proteomes" id="UP001630127"/>
    </source>
</evidence>